<evidence type="ECO:0000313" key="2">
    <source>
        <dbReference type="RefSeq" id="XP_058983175.1"/>
    </source>
</evidence>
<proteinExistence type="predicted"/>
<keyword evidence="1" id="KW-1185">Reference proteome</keyword>
<sequence>MDIGPLIFTIGTSMKTFGSILTQKTKFGWIVGGPIPGTTLQRKQISLLNTTSMEKVLTRFWELEETPKQVLRSEEDQFCKQNYTETTIWNKDGRYVVTLPSKKCQRSKNNMMPQDLNHMRKINANEIDKMPNYYHAVMKPDRLTTKLRVVYNASCPTSNKTSLNDMLYPGPILQQDLVLQILKWTFFKYALNPDITKMYRQILLDSNQRNLFRQSSENPVEDYELLLVTCGVNCATYLALKFLLELSGDVKDSYPRAANTILNNLYVDDALAGGHTEDELMKARKELTLMKWTPNDHKIIQDIPHEHLLPLNWLDIFEDASTKTLGIRWNISGDYFSFTPHSMENKNVSSKREVFSTIAKLFDPCGWNRWLL</sequence>
<dbReference type="InterPro" id="IPR043502">
    <property type="entry name" value="DNA/RNA_pol_sf"/>
</dbReference>
<reference evidence="2" key="1">
    <citation type="submission" date="2025-08" db="UniProtKB">
        <authorList>
            <consortium name="RefSeq"/>
        </authorList>
    </citation>
    <scope>IDENTIFICATION</scope>
    <source>
        <strain evidence="2">Aabys</strain>
        <tissue evidence="2">Whole body</tissue>
    </source>
</reference>
<dbReference type="GeneID" id="131804359"/>
<accession>A0ABM3VBK4</accession>
<name>A0ABM3VBK4_MUSDO</name>
<dbReference type="PANTHER" id="PTHR47331:SF5">
    <property type="entry name" value="RIBONUCLEASE H"/>
    <property type="match status" value="1"/>
</dbReference>
<protein>
    <submittedName>
        <fullName evidence="2">Uncharacterized protein LOC131804359</fullName>
    </submittedName>
</protein>
<evidence type="ECO:0000313" key="1">
    <source>
        <dbReference type="Proteomes" id="UP001652621"/>
    </source>
</evidence>
<organism evidence="1 2">
    <name type="scientific">Musca domestica</name>
    <name type="common">House fly</name>
    <dbReference type="NCBI Taxonomy" id="7370"/>
    <lineage>
        <taxon>Eukaryota</taxon>
        <taxon>Metazoa</taxon>
        <taxon>Ecdysozoa</taxon>
        <taxon>Arthropoda</taxon>
        <taxon>Hexapoda</taxon>
        <taxon>Insecta</taxon>
        <taxon>Pterygota</taxon>
        <taxon>Neoptera</taxon>
        <taxon>Endopterygota</taxon>
        <taxon>Diptera</taxon>
        <taxon>Brachycera</taxon>
        <taxon>Muscomorpha</taxon>
        <taxon>Muscoidea</taxon>
        <taxon>Muscidae</taxon>
        <taxon>Musca</taxon>
    </lineage>
</organism>
<dbReference type="PANTHER" id="PTHR47331">
    <property type="entry name" value="PHD-TYPE DOMAIN-CONTAINING PROTEIN"/>
    <property type="match status" value="1"/>
</dbReference>
<dbReference type="RefSeq" id="XP_058983175.1">
    <property type="nucleotide sequence ID" value="XM_059127192.1"/>
</dbReference>
<dbReference type="Proteomes" id="UP001652621">
    <property type="component" value="Unplaced"/>
</dbReference>
<gene>
    <name evidence="2" type="primary">LOC131804359</name>
</gene>
<dbReference type="SUPFAM" id="SSF56672">
    <property type="entry name" value="DNA/RNA polymerases"/>
    <property type="match status" value="1"/>
</dbReference>